<keyword evidence="2" id="KW-0067">ATP-binding</keyword>
<sequence>MSGTKIRPLSRLLDSSDARFWVIGPDGTLVYLSGGIQDWLDVSPEQLLGRRCVAGSPVSDDPLDQIAAMLSPPPGLEKRGTASLRIGALQGSSVTKSVATTEARFFCVGDNDDALIFGVAGAFDDRAVDVEVQDAVAIRQRIDNWRKMSSKQASIVTAGDSTIARRLRHRLHVASLARTDVLLVGPRGCGSERIAKGMIDESSIVVDGPLMDSELLDATLSPLTNSLTSSTSSSLADSAEIFGSAIIRDLEQMPVDAQVRLAYWHQQFSGRLRLIGLSQTADGQDLNGSQDRDSDPGKLNWAETQAHGLSEPLIDLFCACVIPIGSLSDRVEDLSVMASALLDRRRAAGETKADRFNRAALDAMVIYPWPGQFDELDHSIRHAARSATSDAIGPADLPLAIRSYRPGDPLLIAKHAAVDLDKAVASFEQRLIDQTLDSTGGNRAEAARRLGISRARLLRKIGETP</sequence>
<keyword evidence="4" id="KW-0804">Transcription</keyword>
<evidence type="ECO:0000313" key="8">
    <source>
        <dbReference type="Proteomes" id="UP000322699"/>
    </source>
</evidence>
<dbReference type="InterPro" id="IPR009057">
    <property type="entry name" value="Homeodomain-like_sf"/>
</dbReference>
<keyword evidence="3" id="KW-0805">Transcription regulation</keyword>
<dbReference type="Pfam" id="PF02954">
    <property type="entry name" value="HTH_8"/>
    <property type="match status" value="1"/>
</dbReference>
<organism evidence="7 8">
    <name type="scientific">Rubripirellula obstinata</name>
    <dbReference type="NCBI Taxonomy" id="406547"/>
    <lineage>
        <taxon>Bacteria</taxon>
        <taxon>Pseudomonadati</taxon>
        <taxon>Planctomycetota</taxon>
        <taxon>Planctomycetia</taxon>
        <taxon>Pirellulales</taxon>
        <taxon>Pirellulaceae</taxon>
        <taxon>Rubripirellula</taxon>
    </lineage>
</organism>
<name>A0A5B1CLQ4_9BACT</name>
<dbReference type="PROSITE" id="PS50045">
    <property type="entry name" value="SIGMA54_INTERACT_4"/>
    <property type="match status" value="1"/>
</dbReference>
<dbReference type="InterPro" id="IPR000014">
    <property type="entry name" value="PAS"/>
</dbReference>
<dbReference type="InterPro" id="IPR035965">
    <property type="entry name" value="PAS-like_dom_sf"/>
</dbReference>
<dbReference type="PROSITE" id="PS50112">
    <property type="entry name" value="PAS"/>
    <property type="match status" value="1"/>
</dbReference>
<dbReference type="Pfam" id="PF25601">
    <property type="entry name" value="AAA_lid_14"/>
    <property type="match status" value="1"/>
</dbReference>
<evidence type="ECO:0000256" key="3">
    <source>
        <dbReference type="ARBA" id="ARBA00023015"/>
    </source>
</evidence>
<feature type="domain" description="PAS" evidence="6">
    <location>
        <begin position="5"/>
        <end position="53"/>
    </location>
</feature>
<dbReference type="Proteomes" id="UP000322699">
    <property type="component" value="Unassembled WGS sequence"/>
</dbReference>
<accession>A0A5B1CLQ4</accession>
<keyword evidence="1" id="KW-0547">Nucleotide-binding</keyword>
<dbReference type="Gene3D" id="3.40.50.300">
    <property type="entry name" value="P-loop containing nucleotide triphosphate hydrolases"/>
    <property type="match status" value="1"/>
</dbReference>
<dbReference type="GO" id="GO:0005524">
    <property type="term" value="F:ATP binding"/>
    <property type="evidence" value="ECO:0007669"/>
    <property type="project" value="UniProtKB-KW"/>
</dbReference>
<dbReference type="EMBL" id="VRLW01000001">
    <property type="protein sequence ID" value="KAA1260719.1"/>
    <property type="molecule type" value="Genomic_DNA"/>
</dbReference>
<feature type="domain" description="Sigma-54 factor interaction" evidence="5">
    <location>
        <begin position="157"/>
        <end position="385"/>
    </location>
</feature>
<comment type="caution">
    <text evidence="7">The sequence shown here is derived from an EMBL/GenBank/DDBJ whole genome shotgun (WGS) entry which is preliminary data.</text>
</comment>
<dbReference type="InterPro" id="IPR027417">
    <property type="entry name" value="P-loop_NTPase"/>
</dbReference>
<dbReference type="SUPFAM" id="SSF55785">
    <property type="entry name" value="PYP-like sensor domain (PAS domain)"/>
    <property type="match status" value="1"/>
</dbReference>
<dbReference type="PRINTS" id="PR01590">
    <property type="entry name" value="HTHFIS"/>
</dbReference>
<dbReference type="GO" id="GO:0006355">
    <property type="term" value="P:regulation of DNA-templated transcription"/>
    <property type="evidence" value="ECO:0007669"/>
    <property type="project" value="InterPro"/>
</dbReference>
<dbReference type="InterPro" id="IPR058031">
    <property type="entry name" value="AAA_lid_NorR"/>
</dbReference>
<gene>
    <name evidence="7" type="primary">zraR_4</name>
    <name evidence="7" type="ORF">LF1_32600</name>
</gene>
<dbReference type="InterPro" id="IPR002078">
    <property type="entry name" value="Sigma_54_int"/>
</dbReference>
<protein>
    <submittedName>
        <fullName evidence="7">Transcriptional regulatory protein ZraR</fullName>
    </submittedName>
</protein>
<proteinExistence type="predicted"/>
<dbReference type="PANTHER" id="PTHR32071:SF57">
    <property type="entry name" value="C4-DICARBOXYLATE TRANSPORT TRANSCRIPTIONAL REGULATORY PROTEIN DCTD"/>
    <property type="match status" value="1"/>
</dbReference>
<dbReference type="SUPFAM" id="SSF52540">
    <property type="entry name" value="P-loop containing nucleoside triphosphate hydrolases"/>
    <property type="match status" value="1"/>
</dbReference>
<reference evidence="7 8" key="1">
    <citation type="submission" date="2019-08" db="EMBL/GenBank/DDBJ databases">
        <title>Deep-cultivation of Planctomycetes and their phenomic and genomic characterization uncovers novel biology.</title>
        <authorList>
            <person name="Wiegand S."/>
            <person name="Jogler M."/>
            <person name="Boedeker C."/>
            <person name="Pinto D."/>
            <person name="Vollmers J."/>
            <person name="Rivas-Marin E."/>
            <person name="Kohn T."/>
            <person name="Peeters S.H."/>
            <person name="Heuer A."/>
            <person name="Rast P."/>
            <person name="Oberbeckmann S."/>
            <person name="Bunk B."/>
            <person name="Jeske O."/>
            <person name="Meyerdierks A."/>
            <person name="Storesund J.E."/>
            <person name="Kallscheuer N."/>
            <person name="Luecker S."/>
            <person name="Lage O.M."/>
            <person name="Pohl T."/>
            <person name="Merkel B.J."/>
            <person name="Hornburger P."/>
            <person name="Mueller R.-W."/>
            <person name="Bruemmer F."/>
            <person name="Labrenz M."/>
            <person name="Spormann A.M."/>
            <person name="Op Den Camp H."/>
            <person name="Overmann J."/>
            <person name="Amann R."/>
            <person name="Jetten M.S.M."/>
            <person name="Mascher T."/>
            <person name="Medema M.H."/>
            <person name="Devos D.P."/>
            <person name="Kaster A.-K."/>
            <person name="Ovreas L."/>
            <person name="Rohde M."/>
            <person name="Galperin M.Y."/>
            <person name="Jogler C."/>
        </authorList>
    </citation>
    <scope>NUCLEOTIDE SEQUENCE [LARGE SCALE GENOMIC DNA]</scope>
    <source>
        <strain evidence="7 8">LF1</strain>
    </source>
</reference>
<evidence type="ECO:0000259" key="6">
    <source>
        <dbReference type="PROSITE" id="PS50112"/>
    </source>
</evidence>
<dbReference type="AlphaFoldDB" id="A0A5B1CLQ4"/>
<dbReference type="GO" id="GO:0043565">
    <property type="term" value="F:sequence-specific DNA binding"/>
    <property type="evidence" value="ECO:0007669"/>
    <property type="project" value="InterPro"/>
</dbReference>
<evidence type="ECO:0000313" key="7">
    <source>
        <dbReference type="EMBL" id="KAA1260719.1"/>
    </source>
</evidence>
<keyword evidence="8" id="KW-1185">Reference proteome</keyword>
<evidence type="ECO:0000256" key="2">
    <source>
        <dbReference type="ARBA" id="ARBA00022840"/>
    </source>
</evidence>
<dbReference type="PANTHER" id="PTHR32071">
    <property type="entry name" value="TRANSCRIPTIONAL REGULATORY PROTEIN"/>
    <property type="match status" value="1"/>
</dbReference>
<dbReference type="Gene3D" id="1.10.10.60">
    <property type="entry name" value="Homeodomain-like"/>
    <property type="match status" value="1"/>
</dbReference>
<evidence type="ECO:0000256" key="4">
    <source>
        <dbReference type="ARBA" id="ARBA00023163"/>
    </source>
</evidence>
<dbReference type="RefSeq" id="WP_068262169.1">
    <property type="nucleotide sequence ID" value="NZ_LWSK01000033.1"/>
</dbReference>
<evidence type="ECO:0000256" key="1">
    <source>
        <dbReference type="ARBA" id="ARBA00022741"/>
    </source>
</evidence>
<dbReference type="Gene3D" id="1.10.8.60">
    <property type="match status" value="1"/>
</dbReference>
<dbReference type="SUPFAM" id="SSF46689">
    <property type="entry name" value="Homeodomain-like"/>
    <property type="match status" value="1"/>
</dbReference>
<evidence type="ECO:0000259" key="5">
    <source>
        <dbReference type="PROSITE" id="PS50045"/>
    </source>
</evidence>
<dbReference type="InterPro" id="IPR002197">
    <property type="entry name" value="HTH_Fis"/>
</dbReference>